<comment type="cofactor">
    <cofactor evidence="1">
        <name>Ca(2+)</name>
        <dbReference type="ChEBI" id="CHEBI:29108"/>
    </cofactor>
</comment>
<evidence type="ECO:0000313" key="8">
    <source>
        <dbReference type="EMBL" id="GAH71710.1"/>
    </source>
</evidence>
<dbReference type="InterPro" id="IPR017850">
    <property type="entry name" value="Alkaline_phosphatase_core_sf"/>
</dbReference>
<comment type="caution">
    <text evidence="8">The sequence shown here is derived from an EMBL/GenBank/DDBJ whole genome shotgun (WGS) entry which is preliminary data.</text>
</comment>
<feature type="non-terminal residue" evidence="8">
    <location>
        <position position="261"/>
    </location>
</feature>
<keyword evidence="4" id="KW-0732">Signal</keyword>
<keyword evidence="6" id="KW-0106">Calcium</keyword>
<keyword evidence="3" id="KW-0479">Metal-binding</keyword>
<dbReference type="EMBL" id="BARU01032492">
    <property type="protein sequence ID" value="GAH71710.1"/>
    <property type="molecule type" value="Genomic_DNA"/>
</dbReference>
<evidence type="ECO:0000256" key="2">
    <source>
        <dbReference type="ARBA" id="ARBA00008779"/>
    </source>
</evidence>
<sequence length="261" mass="28921">DYLRPNAATHLSTEHITIAEMLKRAGYATGIIGKWHLTGYANHGVKEFGPDVHGFDETIISENRGIGGGSYFHPYHFNKQIKKRLPGREYLVDRCNLEAVEFIERHKEGPFFLYLSHYAVHTRLLGKDELVAKYEKKPGAGRGSRASRNNPHLAAQLESIDEGVGMIMKKLDELGLVSKTVLIFTSDNGGESRVTSNAPLRAGKSTLYEGGIREPLIVRWPGVVKAGSVCSIPTGNVDFYPTFLQFAGYKADPRQYLDGVS</sequence>
<dbReference type="AlphaFoldDB" id="X1IR29"/>
<accession>X1IR29</accession>
<dbReference type="GO" id="GO:0046872">
    <property type="term" value="F:metal ion binding"/>
    <property type="evidence" value="ECO:0007669"/>
    <property type="project" value="UniProtKB-KW"/>
</dbReference>
<reference evidence="8" key="1">
    <citation type="journal article" date="2014" name="Front. Microbiol.">
        <title>High frequency of phylogenetically diverse reductive dehalogenase-homologous genes in deep subseafloor sedimentary metagenomes.</title>
        <authorList>
            <person name="Kawai M."/>
            <person name="Futagami T."/>
            <person name="Toyoda A."/>
            <person name="Takaki Y."/>
            <person name="Nishi S."/>
            <person name="Hori S."/>
            <person name="Arai W."/>
            <person name="Tsubouchi T."/>
            <person name="Morono Y."/>
            <person name="Uchiyama I."/>
            <person name="Ito T."/>
            <person name="Fujiyama A."/>
            <person name="Inagaki F."/>
            <person name="Takami H."/>
        </authorList>
    </citation>
    <scope>NUCLEOTIDE SEQUENCE</scope>
    <source>
        <strain evidence="8">Expedition CK06-06</strain>
    </source>
</reference>
<keyword evidence="5" id="KW-0378">Hydrolase</keyword>
<dbReference type="InterPro" id="IPR000917">
    <property type="entry name" value="Sulfatase_N"/>
</dbReference>
<proteinExistence type="inferred from homology"/>
<dbReference type="PANTHER" id="PTHR42693:SF42">
    <property type="entry name" value="ARYLSULFATASE G"/>
    <property type="match status" value="1"/>
</dbReference>
<evidence type="ECO:0000256" key="3">
    <source>
        <dbReference type="ARBA" id="ARBA00022723"/>
    </source>
</evidence>
<dbReference type="InterPro" id="IPR050738">
    <property type="entry name" value="Sulfatase"/>
</dbReference>
<dbReference type="SUPFAM" id="SSF53649">
    <property type="entry name" value="Alkaline phosphatase-like"/>
    <property type="match status" value="1"/>
</dbReference>
<organism evidence="8">
    <name type="scientific">marine sediment metagenome</name>
    <dbReference type="NCBI Taxonomy" id="412755"/>
    <lineage>
        <taxon>unclassified sequences</taxon>
        <taxon>metagenomes</taxon>
        <taxon>ecological metagenomes</taxon>
    </lineage>
</organism>
<comment type="similarity">
    <text evidence="2">Belongs to the sulfatase family.</text>
</comment>
<dbReference type="InterPro" id="IPR024607">
    <property type="entry name" value="Sulfatase_CS"/>
</dbReference>
<name>X1IR29_9ZZZZ</name>
<evidence type="ECO:0000256" key="1">
    <source>
        <dbReference type="ARBA" id="ARBA00001913"/>
    </source>
</evidence>
<evidence type="ECO:0000259" key="7">
    <source>
        <dbReference type="Pfam" id="PF00884"/>
    </source>
</evidence>
<feature type="domain" description="Sulfatase N-terminal" evidence="7">
    <location>
        <begin position="11"/>
        <end position="249"/>
    </location>
</feature>
<dbReference type="PROSITE" id="PS00149">
    <property type="entry name" value="SULFATASE_2"/>
    <property type="match status" value="1"/>
</dbReference>
<dbReference type="Gene3D" id="3.40.720.10">
    <property type="entry name" value="Alkaline Phosphatase, subunit A"/>
    <property type="match status" value="1"/>
</dbReference>
<dbReference type="PANTHER" id="PTHR42693">
    <property type="entry name" value="ARYLSULFATASE FAMILY MEMBER"/>
    <property type="match status" value="1"/>
</dbReference>
<feature type="non-terminal residue" evidence="8">
    <location>
        <position position="1"/>
    </location>
</feature>
<evidence type="ECO:0000256" key="4">
    <source>
        <dbReference type="ARBA" id="ARBA00022729"/>
    </source>
</evidence>
<dbReference type="GO" id="GO:0004065">
    <property type="term" value="F:arylsulfatase activity"/>
    <property type="evidence" value="ECO:0007669"/>
    <property type="project" value="TreeGrafter"/>
</dbReference>
<evidence type="ECO:0000256" key="6">
    <source>
        <dbReference type="ARBA" id="ARBA00022837"/>
    </source>
</evidence>
<gene>
    <name evidence="8" type="ORF">S03H2_51238</name>
</gene>
<evidence type="ECO:0000256" key="5">
    <source>
        <dbReference type="ARBA" id="ARBA00022801"/>
    </source>
</evidence>
<protein>
    <recommendedName>
        <fullName evidence="7">Sulfatase N-terminal domain-containing protein</fullName>
    </recommendedName>
</protein>
<dbReference type="Pfam" id="PF00884">
    <property type="entry name" value="Sulfatase"/>
    <property type="match status" value="1"/>
</dbReference>